<sequence length="223" mass="24064">MSDEVSVFSKIKEIVLDVNPQDVLNDARDCGLEVFSAKDLVEQPHNYVFIEKLATKYASLTASYCAASGATSGFGGVATTIALGGVDIANMAAQLYRLNQKIAILNGFDIENAIHKEKAQLIYLKALGFDAAAQAAIRTQMTKAAAENLAKRGPSANVAIRLIMEVAKLLGIKLTKNQAAKFVPVLGGVLGGGLNYMFAKNAAEKMISEYKSDYFDRWQVRAH</sequence>
<protein>
    <recommendedName>
        <fullName evidence="3">EcsC family protein</fullName>
    </recommendedName>
</protein>
<dbReference type="AlphaFoldDB" id="B9Z2G1"/>
<proteinExistence type="predicted"/>
<dbReference type="RefSeq" id="WP_008953544.1">
    <property type="nucleotide sequence ID" value="NZ_ACIS01000004.1"/>
</dbReference>
<dbReference type="InterPro" id="IPR024787">
    <property type="entry name" value="EcsC"/>
</dbReference>
<comment type="caution">
    <text evidence="1">The sequence shown here is derived from an EMBL/GenBank/DDBJ whole genome shotgun (WGS) entry which is preliminary data.</text>
</comment>
<evidence type="ECO:0000313" key="2">
    <source>
        <dbReference type="Proteomes" id="UP000003165"/>
    </source>
</evidence>
<dbReference type="PANTHER" id="PTHR41260">
    <property type="entry name" value="PROTEIN ECSC"/>
    <property type="match status" value="1"/>
</dbReference>
<dbReference type="eggNOG" id="ENOG5031MJW">
    <property type="taxonomic scope" value="Bacteria"/>
</dbReference>
<dbReference type="EMBL" id="ACIS01000004">
    <property type="protein sequence ID" value="EEG08764.1"/>
    <property type="molecule type" value="Genomic_DNA"/>
</dbReference>
<dbReference type="Pfam" id="PF12787">
    <property type="entry name" value="EcsC"/>
    <property type="match status" value="1"/>
</dbReference>
<name>B9Z2G1_9NEIS</name>
<reference evidence="1 2" key="1">
    <citation type="submission" date="2009-02" db="EMBL/GenBank/DDBJ databases">
        <title>Sequencing of the draft genome and assembly of Lutiella nitroferrum 2002.</title>
        <authorList>
            <consortium name="US DOE Joint Genome Institute (JGI-PGF)"/>
            <person name="Lucas S."/>
            <person name="Copeland A."/>
            <person name="Lapidus A."/>
            <person name="Glavina del Rio T."/>
            <person name="Tice H."/>
            <person name="Bruce D."/>
            <person name="Goodwin L."/>
            <person name="Pitluck S."/>
            <person name="Larimer F."/>
            <person name="Land M.L."/>
            <person name="Hauser L."/>
            <person name="Coates J.D."/>
        </authorList>
    </citation>
    <scope>NUCLEOTIDE SEQUENCE [LARGE SCALE GENOMIC DNA]</scope>
    <source>
        <strain evidence="1 2">2002</strain>
    </source>
</reference>
<gene>
    <name evidence="1" type="ORF">FuraDRAFT_1524</name>
</gene>
<keyword evidence="2" id="KW-1185">Reference proteome</keyword>
<dbReference type="PANTHER" id="PTHR41260:SF1">
    <property type="entry name" value="PROTEIN ECSC"/>
    <property type="match status" value="1"/>
</dbReference>
<evidence type="ECO:0000313" key="1">
    <source>
        <dbReference type="EMBL" id="EEG08764.1"/>
    </source>
</evidence>
<dbReference type="Proteomes" id="UP000003165">
    <property type="component" value="Unassembled WGS sequence"/>
</dbReference>
<accession>B9Z2G1</accession>
<evidence type="ECO:0008006" key="3">
    <source>
        <dbReference type="Google" id="ProtNLM"/>
    </source>
</evidence>
<organism evidence="1 2">
    <name type="scientific">Pseudogulbenkiania ferrooxidans 2002</name>
    <dbReference type="NCBI Taxonomy" id="279714"/>
    <lineage>
        <taxon>Bacteria</taxon>
        <taxon>Pseudomonadati</taxon>
        <taxon>Pseudomonadota</taxon>
        <taxon>Betaproteobacteria</taxon>
        <taxon>Neisseriales</taxon>
        <taxon>Chromobacteriaceae</taxon>
        <taxon>Pseudogulbenkiania</taxon>
    </lineage>
</organism>